<dbReference type="EnsemblPlants" id="KQL17118">
    <property type="protein sequence ID" value="KQL17118"/>
    <property type="gene ID" value="SETIT_025389mg"/>
</dbReference>
<organism evidence="1 2">
    <name type="scientific">Setaria italica</name>
    <name type="common">Foxtail millet</name>
    <name type="synonym">Panicum italicum</name>
    <dbReference type="NCBI Taxonomy" id="4555"/>
    <lineage>
        <taxon>Eukaryota</taxon>
        <taxon>Viridiplantae</taxon>
        <taxon>Streptophyta</taxon>
        <taxon>Embryophyta</taxon>
        <taxon>Tracheophyta</taxon>
        <taxon>Spermatophyta</taxon>
        <taxon>Magnoliopsida</taxon>
        <taxon>Liliopsida</taxon>
        <taxon>Poales</taxon>
        <taxon>Poaceae</taxon>
        <taxon>PACMAD clade</taxon>
        <taxon>Panicoideae</taxon>
        <taxon>Panicodae</taxon>
        <taxon>Paniceae</taxon>
        <taxon>Cenchrinae</taxon>
        <taxon>Setaria</taxon>
    </lineage>
</organism>
<proteinExistence type="predicted"/>
<keyword evidence="2" id="KW-1185">Reference proteome</keyword>
<accession>K3ZFN7</accession>
<dbReference type="EMBL" id="AGNK02002111">
    <property type="status" value="NOT_ANNOTATED_CDS"/>
    <property type="molecule type" value="Genomic_DNA"/>
</dbReference>
<sequence length="45" mass="5229">MIANFSLVMERVGGENMRVRNDSKFFIDFLANPDAILKDFLAYKM</sequence>
<dbReference type="HOGENOM" id="CLU_3208544_0_0_1"/>
<protein>
    <submittedName>
        <fullName evidence="1">Uncharacterized protein</fullName>
    </submittedName>
</protein>
<dbReference type="Gramene" id="KQL17118">
    <property type="protein sequence ID" value="KQL17118"/>
    <property type="gene ID" value="SETIT_025389mg"/>
</dbReference>
<evidence type="ECO:0000313" key="1">
    <source>
        <dbReference type="EnsemblPlants" id="KQL17118"/>
    </source>
</evidence>
<name>K3ZFN7_SETIT</name>
<dbReference type="Proteomes" id="UP000004995">
    <property type="component" value="Unassembled WGS sequence"/>
</dbReference>
<evidence type="ECO:0000313" key="2">
    <source>
        <dbReference type="Proteomes" id="UP000004995"/>
    </source>
</evidence>
<reference evidence="1" key="2">
    <citation type="submission" date="2018-08" db="UniProtKB">
        <authorList>
            <consortium name="EnsemblPlants"/>
        </authorList>
    </citation>
    <scope>IDENTIFICATION</scope>
    <source>
        <strain evidence="1">Yugu1</strain>
    </source>
</reference>
<reference evidence="2" key="1">
    <citation type="journal article" date="2012" name="Nat. Biotechnol.">
        <title>Reference genome sequence of the model plant Setaria.</title>
        <authorList>
            <person name="Bennetzen J.L."/>
            <person name="Schmutz J."/>
            <person name="Wang H."/>
            <person name="Percifield R."/>
            <person name="Hawkins J."/>
            <person name="Pontaroli A.C."/>
            <person name="Estep M."/>
            <person name="Feng L."/>
            <person name="Vaughn J.N."/>
            <person name="Grimwood J."/>
            <person name="Jenkins J."/>
            <person name="Barry K."/>
            <person name="Lindquist E."/>
            <person name="Hellsten U."/>
            <person name="Deshpande S."/>
            <person name="Wang X."/>
            <person name="Wu X."/>
            <person name="Mitros T."/>
            <person name="Triplett J."/>
            <person name="Yang X."/>
            <person name="Ye C.Y."/>
            <person name="Mauro-Herrera M."/>
            <person name="Wang L."/>
            <person name="Li P."/>
            <person name="Sharma M."/>
            <person name="Sharma R."/>
            <person name="Ronald P.C."/>
            <person name="Panaud O."/>
            <person name="Kellogg E.A."/>
            <person name="Brutnell T.P."/>
            <person name="Doust A.N."/>
            <person name="Tuskan G.A."/>
            <person name="Rokhsar D."/>
            <person name="Devos K.M."/>
        </authorList>
    </citation>
    <scope>NUCLEOTIDE SEQUENCE [LARGE SCALE GENOMIC DNA]</scope>
    <source>
        <strain evidence="2">cv. Yugu1</strain>
    </source>
</reference>
<dbReference type="InParanoid" id="K3ZFN7"/>
<dbReference type="AlphaFoldDB" id="K3ZFN7"/>